<dbReference type="EMBL" id="CP012508">
    <property type="protein sequence ID" value="ALB23369.1"/>
    <property type="molecule type" value="Genomic_DNA"/>
</dbReference>
<evidence type="ECO:0000259" key="6">
    <source>
        <dbReference type="Pfam" id="PF03755"/>
    </source>
</evidence>
<dbReference type="PANTHER" id="PTHR30636:SF3">
    <property type="entry name" value="UPF0701 PROTEIN YICC"/>
    <property type="match status" value="1"/>
</dbReference>
<dbReference type="InterPro" id="IPR005229">
    <property type="entry name" value="YicC/YloC-like"/>
</dbReference>
<feature type="domain" description="Endoribonuclease YicC-like N-terminal" evidence="6">
    <location>
        <begin position="4"/>
        <end position="163"/>
    </location>
</feature>
<dbReference type="GO" id="GO:0016787">
    <property type="term" value="F:hydrolase activity"/>
    <property type="evidence" value="ECO:0007669"/>
    <property type="project" value="UniProtKB-KW"/>
</dbReference>
<dbReference type="InterPro" id="IPR013527">
    <property type="entry name" value="YicC-like_N"/>
</dbReference>
<name>A0A1L6TD75_PISSA</name>
<dbReference type="GO" id="GO:0004521">
    <property type="term" value="F:RNA endonuclease activity"/>
    <property type="evidence" value="ECO:0007669"/>
    <property type="project" value="InterPro"/>
</dbReference>
<feature type="domain" description="Endoribonuclease YicC-like C-terminal" evidence="7">
    <location>
        <begin position="181"/>
        <end position="297"/>
    </location>
</feature>
<gene>
    <name evidence="8" type="ORF">KU39_2189</name>
</gene>
<evidence type="ECO:0000256" key="5">
    <source>
        <dbReference type="ARBA" id="ARBA00035648"/>
    </source>
</evidence>
<dbReference type="Pfam" id="PF08340">
    <property type="entry name" value="YicC-like_C"/>
    <property type="match status" value="1"/>
</dbReference>
<evidence type="ECO:0000256" key="2">
    <source>
        <dbReference type="ARBA" id="ARBA00022722"/>
    </source>
</evidence>
<dbReference type="PANTHER" id="PTHR30636">
    <property type="entry name" value="UPF0701 PROTEIN YICC"/>
    <property type="match status" value="1"/>
</dbReference>
<dbReference type="Proteomes" id="UP000029558">
    <property type="component" value="Chromosome"/>
</dbReference>
<evidence type="ECO:0000256" key="3">
    <source>
        <dbReference type="ARBA" id="ARBA00022759"/>
    </source>
</evidence>
<keyword evidence="2" id="KW-0540">Nuclease</keyword>
<dbReference type="AlphaFoldDB" id="A0A1L6TD75"/>
<dbReference type="Pfam" id="PF03755">
    <property type="entry name" value="YicC-like_N"/>
    <property type="match status" value="1"/>
</dbReference>
<accession>A0A1L6TD75</accession>
<keyword evidence="3" id="KW-0255">Endonuclease</keyword>
<evidence type="ECO:0000256" key="1">
    <source>
        <dbReference type="ARBA" id="ARBA00001968"/>
    </source>
</evidence>
<dbReference type="RefSeq" id="WP_017376511.1">
    <property type="nucleotide sequence ID" value="NZ_CP012508.1"/>
</dbReference>
<comment type="similarity">
    <text evidence="5">Belongs to the YicC/YloC family.</text>
</comment>
<comment type="cofactor">
    <cofactor evidence="1">
        <name>a divalent metal cation</name>
        <dbReference type="ChEBI" id="CHEBI:60240"/>
    </cofactor>
</comment>
<reference evidence="8 9" key="1">
    <citation type="journal article" date="2014" name="Genome Announc.">
        <title>Comparative Genome Analysis of Two Isolates of the Fish Pathogen Piscirickettsia salmonis from Different Hosts Reveals Major Differences in Virulence-Associated Secretion Systems.</title>
        <authorList>
            <person name="Bohle H."/>
            <person name="Henriquez P."/>
            <person name="Grothusen H."/>
            <person name="Navas E."/>
            <person name="Sandoval A."/>
            <person name="Bustamante F."/>
            <person name="Bustos P."/>
            <person name="Mancilla M."/>
        </authorList>
    </citation>
    <scope>NUCLEOTIDE SEQUENCE [LARGE SCALE GENOMIC DNA]</scope>
    <source>
        <strain evidence="9">B1-32597</strain>
    </source>
</reference>
<proteinExistence type="inferred from homology"/>
<dbReference type="NCBIfam" id="TIGR00255">
    <property type="entry name" value="YicC/YloC family endoribonuclease"/>
    <property type="match status" value="1"/>
</dbReference>
<dbReference type="OrthoDB" id="9771229at2"/>
<protein>
    <submittedName>
        <fullName evidence="8">Uncharacterized protein</fullName>
    </submittedName>
</protein>
<evidence type="ECO:0000259" key="7">
    <source>
        <dbReference type="Pfam" id="PF08340"/>
    </source>
</evidence>
<keyword evidence="4" id="KW-0378">Hydrolase</keyword>
<organism evidence="8 9">
    <name type="scientific">Piscirickettsia salmonis</name>
    <dbReference type="NCBI Taxonomy" id="1238"/>
    <lineage>
        <taxon>Bacteria</taxon>
        <taxon>Pseudomonadati</taxon>
        <taxon>Pseudomonadota</taxon>
        <taxon>Gammaproteobacteria</taxon>
        <taxon>Thiotrichales</taxon>
        <taxon>Piscirickettsiaceae</taxon>
        <taxon>Piscirickettsia</taxon>
    </lineage>
</organism>
<evidence type="ECO:0000313" key="8">
    <source>
        <dbReference type="EMBL" id="ALB23369.1"/>
    </source>
</evidence>
<evidence type="ECO:0000256" key="4">
    <source>
        <dbReference type="ARBA" id="ARBA00022801"/>
    </source>
</evidence>
<dbReference type="InterPro" id="IPR013551">
    <property type="entry name" value="YicC-like_C"/>
</dbReference>
<sequence length="297" mass="33952">MTKIYSMTAFARYEHKATSCQLTWEIRAVNHRYLEIQPKLPDAFRDLEPALRDMVKKQVTRGKLEVSLRYQLDSPSNNEAFTINQALTTSLLSALNQLKAITDAKREQTAFAPANPLELLAWPGVLEQQQSDLNQVKPAALNALASALTEFNACREREGAELKTFLLYHLNSMAPFINQVTEAAPENLIHLRTKMTERLAEINQTANSERLEQELLFWAQKLDISEEIERLHTHIKETRRVLNQGGTTGRRLDFLMQELNRECNTLGSKSQHSLATQAVVELKVIVEKMREQIQNIE</sequence>
<evidence type="ECO:0000313" key="9">
    <source>
        <dbReference type="Proteomes" id="UP000029558"/>
    </source>
</evidence>